<dbReference type="Gene3D" id="3.40.50.2000">
    <property type="entry name" value="Glycogen Phosphorylase B"/>
    <property type="match status" value="2"/>
</dbReference>
<protein>
    <recommendedName>
        <fullName evidence="4">Glycosyltransferase family 1 protein</fullName>
    </recommendedName>
</protein>
<dbReference type="PANTHER" id="PTHR48045:SF34">
    <property type="entry name" value="ISOFLAVONE 7-O-GLUCOSYLTRANSFERASE 1-LIKE"/>
    <property type="match status" value="1"/>
</dbReference>
<dbReference type="InterPro" id="IPR002213">
    <property type="entry name" value="UDP_glucos_trans"/>
</dbReference>
<proteinExistence type="predicted"/>
<accession>A0A550CZS0</accession>
<dbReference type="CDD" id="cd03784">
    <property type="entry name" value="GT1_Gtf-like"/>
    <property type="match status" value="1"/>
</dbReference>
<evidence type="ECO:0000313" key="3">
    <source>
        <dbReference type="Proteomes" id="UP000320762"/>
    </source>
</evidence>
<keyword evidence="1" id="KW-0808">Transferase</keyword>
<dbReference type="GO" id="GO:0008194">
    <property type="term" value="F:UDP-glycosyltransferase activity"/>
    <property type="evidence" value="ECO:0007669"/>
    <property type="project" value="InterPro"/>
</dbReference>
<dbReference type="Pfam" id="PF00201">
    <property type="entry name" value="UDPGT"/>
    <property type="match status" value="1"/>
</dbReference>
<dbReference type="Proteomes" id="UP000320762">
    <property type="component" value="Unassembled WGS sequence"/>
</dbReference>
<dbReference type="EMBL" id="VDMD01000001">
    <property type="protein sequence ID" value="TRM70284.1"/>
    <property type="molecule type" value="Genomic_DNA"/>
</dbReference>
<dbReference type="PANTHER" id="PTHR48045">
    <property type="entry name" value="UDP-GLYCOSYLTRANSFERASE 72B1"/>
    <property type="match status" value="1"/>
</dbReference>
<name>A0A550CZS0_9AGAR</name>
<comment type="caution">
    <text evidence="2">The sequence shown here is derived from an EMBL/GenBank/DDBJ whole genome shotgun (WGS) entry which is preliminary data.</text>
</comment>
<dbReference type="OrthoDB" id="5835829at2759"/>
<keyword evidence="3" id="KW-1185">Reference proteome</keyword>
<evidence type="ECO:0000313" key="2">
    <source>
        <dbReference type="EMBL" id="TRM70284.1"/>
    </source>
</evidence>
<dbReference type="AlphaFoldDB" id="A0A550CZS0"/>
<reference evidence="2 3" key="1">
    <citation type="journal article" date="2019" name="New Phytol.">
        <title>Comparative genomics reveals unique wood-decay strategies and fruiting body development in the Schizophyllaceae.</title>
        <authorList>
            <person name="Almasi E."/>
            <person name="Sahu N."/>
            <person name="Krizsan K."/>
            <person name="Balint B."/>
            <person name="Kovacs G.M."/>
            <person name="Kiss B."/>
            <person name="Cseklye J."/>
            <person name="Drula E."/>
            <person name="Henrissat B."/>
            <person name="Nagy I."/>
            <person name="Chovatia M."/>
            <person name="Adam C."/>
            <person name="LaButti K."/>
            <person name="Lipzen A."/>
            <person name="Riley R."/>
            <person name="Grigoriev I.V."/>
            <person name="Nagy L.G."/>
        </authorList>
    </citation>
    <scope>NUCLEOTIDE SEQUENCE [LARGE SCALE GENOMIC DNA]</scope>
    <source>
        <strain evidence="2 3">NL-1724</strain>
    </source>
</reference>
<gene>
    <name evidence="2" type="ORF">BD626DRAFT_563943</name>
</gene>
<evidence type="ECO:0000256" key="1">
    <source>
        <dbReference type="ARBA" id="ARBA00022679"/>
    </source>
</evidence>
<sequence>MKHVVAFTISGGWGHARPMVAFLCRLVQRAPVFVTFIVSAVIEDRTKSEVDRFLTGEHTDKKERFRLIFIPSATPVRMVEMKQNFEKAYGPILDDPNTRHPDVMVCDTIAHCVIQSTRAMSPTTRIVGWCGYGAIAILTLAQMFEDKIEEHWALIEKRAAEDGPPVFMPWDVHFHSIRSVPTCDAIVAPSCRSVEPKTCDALQSRLAPNHFFAVGPLFPPSTEAILQAGVAEVAQSEGGAEIVSFMDRMLKERGEKSVLYISFGSTFSTFIGFEKEVMWAWFDVVADMRIPVIIAYHKMSDPLPGDLKAKFDAGGITLISSWTPQQYVLAHPATAWFLTHNGFGGTNEALAAGVPTISWPICADQPLYAMLVSRVHNTGYELDEVRRGFGRRQRLSNGATASGTLEAIREEARRVLQWAFFDEKKRKEKETNAARMKKMVESAWEEDNGVAVKDMRRFVDVFLS</sequence>
<dbReference type="SUPFAM" id="SSF53756">
    <property type="entry name" value="UDP-Glycosyltransferase/glycogen phosphorylase"/>
    <property type="match status" value="1"/>
</dbReference>
<organism evidence="2 3">
    <name type="scientific">Schizophyllum amplum</name>
    <dbReference type="NCBI Taxonomy" id="97359"/>
    <lineage>
        <taxon>Eukaryota</taxon>
        <taxon>Fungi</taxon>
        <taxon>Dikarya</taxon>
        <taxon>Basidiomycota</taxon>
        <taxon>Agaricomycotina</taxon>
        <taxon>Agaricomycetes</taxon>
        <taxon>Agaricomycetidae</taxon>
        <taxon>Agaricales</taxon>
        <taxon>Schizophyllaceae</taxon>
        <taxon>Schizophyllum</taxon>
    </lineage>
</organism>
<evidence type="ECO:0008006" key="4">
    <source>
        <dbReference type="Google" id="ProtNLM"/>
    </source>
</evidence>